<gene>
    <name evidence="1" type="ORF">IAC96_00890</name>
</gene>
<reference evidence="1" key="2">
    <citation type="journal article" date="2021" name="PeerJ">
        <title>Extensive microbial diversity within the chicken gut microbiome revealed by metagenomics and culture.</title>
        <authorList>
            <person name="Gilroy R."/>
            <person name="Ravi A."/>
            <person name="Getino M."/>
            <person name="Pursley I."/>
            <person name="Horton D.L."/>
            <person name="Alikhan N.F."/>
            <person name="Baker D."/>
            <person name="Gharbi K."/>
            <person name="Hall N."/>
            <person name="Watson M."/>
            <person name="Adriaenssens E.M."/>
            <person name="Foster-Nyarko E."/>
            <person name="Jarju S."/>
            <person name="Secka A."/>
            <person name="Antonio M."/>
            <person name="Oren A."/>
            <person name="Chaudhuri R.R."/>
            <person name="La Ragione R."/>
            <person name="Hildebrand F."/>
            <person name="Pallen M.J."/>
        </authorList>
    </citation>
    <scope>NUCLEOTIDE SEQUENCE</scope>
    <source>
        <strain evidence="1">ChiW13-3771</strain>
    </source>
</reference>
<accession>A0A9D1ECN0</accession>
<name>A0A9D1ECN0_9FIRM</name>
<evidence type="ECO:0000313" key="1">
    <source>
        <dbReference type="EMBL" id="HIR87483.1"/>
    </source>
</evidence>
<dbReference type="Proteomes" id="UP000824201">
    <property type="component" value="Unassembled WGS sequence"/>
</dbReference>
<proteinExistence type="predicted"/>
<evidence type="ECO:0000313" key="2">
    <source>
        <dbReference type="Proteomes" id="UP000824201"/>
    </source>
</evidence>
<sequence length="314" mass="37664">MNTTIFTPAKCPLCNKAFYLNSNQTEAYCIYCGQSISVLTAIQNYDPLQDGMLLYTESTDQERQLLHAEQLLELFQHHSASKDFSEVIQCYKKIAADYPRCSFAWWQQFRLVCCQNFDPNRYLELHTHQIIDRSFMEELNYLSEHSFYRFALRYATDIEKQRYNQEFSTFYYACSNFYQERSLLTHLQKDEFSLLRGIWIAESKDKKINPNYLEFWNNESCIYLIAGKQNGKELSFARLSYRQPDEHCESPYFKIMSGQEDFYWTKRIPIHPLSSTKRLHLDKITYYRAPEDFEFSSFRLKLLRFLVYIGIQFH</sequence>
<comment type="caution">
    <text evidence="1">The sequence shown here is derived from an EMBL/GenBank/DDBJ whole genome shotgun (WGS) entry which is preliminary data.</text>
</comment>
<organism evidence="1 2">
    <name type="scientific">Candidatus Fimimorpha faecalis</name>
    <dbReference type="NCBI Taxonomy" id="2840824"/>
    <lineage>
        <taxon>Bacteria</taxon>
        <taxon>Bacillati</taxon>
        <taxon>Bacillota</taxon>
        <taxon>Clostridia</taxon>
        <taxon>Eubacteriales</taxon>
        <taxon>Candidatus Fimimorpha</taxon>
    </lineage>
</organism>
<reference evidence="1" key="1">
    <citation type="submission" date="2020-10" db="EMBL/GenBank/DDBJ databases">
        <authorList>
            <person name="Gilroy R."/>
        </authorList>
    </citation>
    <scope>NUCLEOTIDE SEQUENCE</scope>
    <source>
        <strain evidence="1">ChiW13-3771</strain>
    </source>
</reference>
<dbReference type="AlphaFoldDB" id="A0A9D1ECN0"/>
<protein>
    <submittedName>
        <fullName evidence="1">Uncharacterized protein</fullName>
    </submittedName>
</protein>
<dbReference type="EMBL" id="DVHN01000006">
    <property type="protein sequence ID" value="HIR87483.1"/>
    <property type="molecule type" value="Genomic_DNA"/>
</dbReference>